<dbReference type="PANTHER" id="PTHR30565">
    <property type="entry name" value="PROTEIN YCIF"/>
    <property type="match status" value="1"/>
</dbReference>
<evidence type="ECO:0000313" key="1">
    <source>
        <dbReference type="EMBL" id="KZB02042.1"/>
    </source>
</evidence>
<dbReference type="Gene3D" id="1.20.1260.10">
    <property type="match status" value="1"/>
</dbReference>
<dbReference type="InterPro" id="IPR012347">
    <property type="entry name" value="Ferritin-like"/>
</dbReference>
<dbReference type="Pfam" id="PF05974">
    <property type="entry name" value="DUF892"/>
    <property type="match status" value="1"/>
</dbReference>
<accession>A0A154INN5</accession>
<comment type="caution">
    <text evidence="1">The sequence shown here is derived from an EMBL/GenBank/DDBJ whole genome shotgun (WGS) entry which is preliminary data.</text>
</comment>
<dbReference type="CDD" id="cd07909">
    <property type="entry name" value="YciF"/>
    <property type="match status" value="1"/>
</dbReference>
<dbReference type="PANTHER" id="PTHR30565:SF9">
    <property type="entry name" value="PROTEIN YCIF"/>
    <property type="match status" value="1"/>
</dbReference>
<sequence>MMSIEPKNLSDLLYETLKDIYFAENQILTALPKMAEAARSPDLKQAFQTHWQQTEGQVKRLEQIFELIGQPAKQKTCSAILGLIEEGKEVMEEFKGTTALDPGLLAGAQAIEHYEISRYGTMISWAKTLGHDEVAELLSQTLDEEESTDELLSEIAETAVNAAAA</sequence>
<dbReference type="AlphaFoldDB" id="A0A154INN5"/>
<dbReference type="SUPFAM" id="SSF47240">
    <property type="entry name" value="Ferritin-like"/>
    <property type="match status" value="1"/>
</dbReference>
<dbReference type="InterPro" id="IPR047114">
    <property type="entry name" value="YciF"/>
</dbReference>
<gene>
    <name evidence="1" type="ORF">A4A59_12810</name>
</gene>
<dbReference type="InterPro" id="IPR010287">
    <property type="entry name" value="DUF892_YciF-like"/>
</dbReference>
<proteinExistence type="predicted"/>
<dbReference type="EMBL" id="LVYU01000078">
    <property type="protein sequence ID" value="KZB02042.1"/>
    <property type="molecule type" value="Genomic_DNA"/>
</dbReference>
<reference evidence="1" key="1">
    <citation type="submission" date="2016-03" db="EMBL/GenBank/DDBJ databases">
        <title>Microsymbionts genomes from the relict species Vavilovia formosa.</title>
        <authorList>
            <person name="Chirak E."/>
            <person name="Kimeklis A."/>
            <person name="Kopat V."/>
            <person name="Andronov E."/>
        </authorList>
    </citation>
    <scope>NUCLEOTIDE SEQUENCE [LARGE SCALE GENOMIC DNA]</scope>
    <source>
        <strain evidence="1">Vaf12</strain>
    </source>
</reference>
<name>A0A154INN5_RHILE</name>
<protein>
    <submittedName>
        <fullName evidence="1">Uncharacterized protein</fullName>
    </submittedName>
</protein>
<dbReference type="InterPro" id="IPR009078">
    <property type="entry name" value="Ferritin-like_SF"/>
</dbReference>
<organism evidence="1">
    <name type="scientific">Rhizobium leguminosarum</name>
    <dbReference type="NCBI Taxonomy" id="384"/>
    <lineage>
        <taxon>Bacteria</taxon>
        <taxon>Pseudomonadati</taxon>
        <taxon>Pseudomonadota</taxon>
        <taxon>Alphaproteobacteria</taxon>
        <taxon>Hyphomicrobiales</taxon>
        <taxon>Rhizobiaceae</taxon>
        <taxon>Rhizobium/Agrobacterium group</taxon>
        <taxon>Rhizobium</taxon>
    </lineage>
</organism>